<dbReference type="InterPro" id="IPR044946">
    <property type="entry name" value="Restrct_endonuc_typeI_TRD_sf"/>
</dbReference>
<keyword evidence="5" id="KW-0378">Hydrolase</keyword>
<sequence>MNWPKVKLSDIAFFQEGPGVRKWQFRGEGIKLINVKNIVNEVLVTENSDKYLDPVEVEQKYSHFLTQAGDLVMASSGATWGKLAWVEEKHLPLCMNTSMIRFQSLDSSKLDISYLFYYLKTAQFRRDMEKLITGSAQPNFGSSHLKQITVPLPPLEEQKRIAAILDKADSVRRKRQQATDLADDFLCSVFLDMFGDPISNPKGWEVKKLKEISSKIASGNTPKGGSENYVEKGITFLRSQNVWKNQLLLDDVVFINQKTHESMIKSSLKHKDILMTKTGRINTENSSLGRAALYLGDDGKANLNGHVYFIRLVENILHEFVVFILTTTEYRDYIRSVCVGGIDKRQLNKDHLEEFPIIYPPKAMQEQFVAKVNIARSMLEKAKSGLKESDQMFNGLSQKAFAGEL</sequence>
<dbReference type="InterPro" id="IPR000055">
    <property type="entry name" value="Restrct_endonuc_typeI_TRD"/>
</dbReference>
<dbReference type="PANTHER" id="PTHR30408:SF12">
    <property type="entry name" value="TYPE I RESTRICTION ENZYME MJAVIII SPECIFICITY SUBUNIT"/>
    <property type="match status" value="1"/>
</dbReference>
<reference evidence="6" key="2">
    <citation type="submission" date="2019-06" db="EMBL/GenBank/DDBJ databases">
        <title>Co-occurence of chitin degradation, pigmentation and bioactivity in marine Pseudoalteromonas.</title>
        <authorList>
            <person name="Sonnenschein E.C."/>
            <person name="Bech P.K."/>
        </authorList>
    </citation>
    <scope>NUCLEOTIDE SEQUENCE [LARGE SCALE GENOMIC DNA]</scope>
    <source>
        <strain evidence="6">S1607</strain>
    </source>
</reference>
<dbReference type="GO" id="GO:0004519">
    <property type="term" value="F:endonuclease activity"/>
    <property type="evidence" value="ECO:0007669"/>
    <property type="project" value="UniProtKB-KW"/>
</dbReference>
<reference evidence="5 6" key="1">
    <citation type="submission" date="2017-12" db="EMBL/GenBank/DDBJ databases">
        <authorList>
            <person name="Paulsen S."/>
            <person name="Gram L.K."/>
        </authorList>
    </citation>
    <scope>NUCLEOTIDE SEQUENCE [LARGE SCALE GENOMIC DNA]</scope>
    <source>
        <strain evidence="5 6">S1607</strain>
    </source>
</reference>
<evidence type="ECO:0000313" key="5">
    <source>
        <dbReference type="EMBL" id="TMN75427.1"/>
    </source>
</evidence>
<comment type="similarity">
    <text evidence="1">Belongs to the type-I restriction system S methylase family.</text>
</comment>
<keyword evidence="5" id="KW-0255">Endonuclease</keyword>
<keyword evidence="5" id="KW-0540">Nuclease</keyword>
<feature type="domain" description="Type I restriction modification DNA specificity" evidence="4">
    <location>
        <begin position="2"/>
        <end position="170"/>
    </location>
</feature>
<name>A0AAQ2ET11_PSEO7</name>
<feature type="domain" description="Type I restriction modification DNA specificity" evidence="4">
    <location>
        <begin position="201"/>
        <end position="369"/>
    </location>
</feature>
<comment type="caution">
    <text evidence="5">The sequence shown here is derived from an EMBL/GenBank/DDBJ whole genome shotgun (WGS) entry which is preliminary data.</text>
</comment>
<dbReference type="Pfam" id="PF01420">
    <property type="entry name" value="Methylase_S"/>
    <property type="match status" value="2"/>
</dbReference>
<dbReference type="GO" id="GO:0009307">
    <property type="term" value="P:DNA restriction-modification system"/>
    <property type="evidence" value="ECO:0007669"/>
    <property type="project" value="UniProtKB-KW"/>
</dbReference>
<dbReference type="Proteomes" id="UP000305423">
    <property type="component" value="Unassembled WGS sequence"/>
</dbReference>
<evidence type="ECO:0000313" key="6">
    <source>
        <dbReference type="Proteomes" id="UP000305423"/>
    </source>
</evidence>
<keyword evidence="3" id="KW-0238">DNA-binding</keyword>
<protein>
    <submittedName>
        <fullName evidence="5">Restriction endonuclease subunit S</fullName>
    </submittedName>
</protein>
<dbReference type="EMBL" id="PNEL01000037">
    <property type="protein sequence ID" value="TMN75427.1"/>
    <property type="molecule type" value="Genomic_DNA"/>
</dbReference>
<dbReference type="InterPro" id="IPR052021">
    <property type="entry name" value="Type-I_RS_S_subunit"/>
</dbReference>
<organism evidence="5 6">
    <name type="scientific">Pseudoalteromonas piscicida</name>
    <dbReference type="NCBI Taxonomy" id="43662"/>
    <lineage>
        <taxon>Bacteria</taxon>
        <taxon>Pseudomonadati</taxon>
        <taxon>Pseudomonadota</taxon>
        <taxon>Gammaproteobacteria</taxon>
        <taxon>Alteromonadales</taxon>
        <taxon>Pseudoalteromonadaceae</taxon>
        <taxon>Pseudoalteromonas</taxon>
    </lineage>
</organism>
<dbReference type="GO" id="GO:0003677">
    <property type="term" value="F:DNA binding"/>
    <property type="evidence" value="ECO:0007669"/>
    <property type="project" value="UniProtKB-KW"/>
</dbReference>
<accession>A0AAQ2ET11</accession>
<dbReference type="SUPFAM" id="SSF116734">
    <property type="entry name" value="DNA methylase specificity domain"/>
    <property type="match status" value="2"/>
</dbReference>
<evidence type="ECO:0000256" key="1">
    <source>
        <dbReference type="ARBA" id="ARBA00010923"/>
    </source>
</evidence>
<evidence type="ECO:0000259" key="4">
    <source>
        <dbReference type="Pfam" id="PF01420"/>
    </source>
</evidence>
<dbReference type="Gene3D" id="3.90.220.20">
    <property type="entry name" value="DNA methylase specificity domains"/>
    <property type="match status" value="2"/>
</dbReference>
<gene>
    <name evidence="5" type="ORF">CWB74_15195</name>
</gene>
<evidence type="ECO:0000256" key="3">
    <source>
        <dbReference type="ARBA" id="ARBA00023125"/>
    </source>
</evidence>
<evidence type="ECO:0000256" key="2">
    <source>
        <dbReference type="ARBA" id="ARBA00022747"/>
    </source>
</evidence>
<keyword evidence="2" id="KW-0680">Restriction system</keyword>
<dbReference type="RefSeq" id="WP_082086232.1">
    <property type="nucleotide sequence ID" value="NZ_JXXW01000034.1"/>
</dbReference>
<dbReference type="AlphaFoldDB" id="A0AAQ2ET11"/>
<dbReference type="PANTHER" id="PTHR30408">
    <property type="entry name" value="TYPE-1 RESTRICTION ENZYME ECOKI SPECIFICITY PROTEIN"/>
    <property type="match status" value="1"/>
</dbReference>
<proteinExistence type="inferred from homology"/>